<dbReference type="RefSeq" id="WP_007016354.1">
    <property type="nucleotide sequence ID" value="NZ_AAQH01000013.1"/>
</dbReference>
<dbReference type="Proteomes" id="UP000004263">
    <property type="component" value="Unassembled WGS sequence"/>
</dbReference>
<comment type="subcellular location">
    <subcellularLocation>
        <location evidence="1">Periplasm</location>
    </subcellularLocation>
</comment>
<keyword evidence="6" id="KW-1185">Reference proteome</keyword>
<feature type="region of interest" description="Disordered" evidence="3">
    <location>
        <begin position="27"/>
        <end position="55"/>
    </location>
</feature>
<evidence type="ECO:0000259" key="4">
    <source>
        <dbReference type="Pfam" id="PF16331"/>
    </source>
</evidence>
<comment type="function">
    <text evidence="1">Mediates coordination of peptidoglycan synthesis and outer membrane constriction during cell division.</text>
</comment>
<dbReference type="AlphaFoldDB" id="Q1N0T0"/>
<feature type="compositionally biased region" description="Low complexity" evidence="3">
    <location>
        <begin position="46"/>
        <end position="55"/>
    </location>
</feature>
<dbReference type="GO" id="GO:0030288">
    <property type="term" value="C:outer membrane-bounded periplasmic space"/>
    <property type="evidence" value="ECO:0007669"/>
    <property type="project" value="UniProtKB-UniRule"/>
</dbReference>
<protein>
    <recommendedName>
        <fullName evidence="1">Cell division coordinator CpoB</fullName>
    </recommendedName>
</protein>
<sequence>MTIPLALSCALGLSQVSAETWSSLNNAQSSNAAQTPANVSPQTKPSTSSTASASNNSANQILFSEIEMLKQEIQRLQGVVEKQGYELRKLKAEQKERYLDLDRRLSQVAKSGSLASSSSSSGSEGREQYDHAFALMKERKFDEAISEFKSFLEAHPKSSLAVNGYYWLGQVYYNKGMLDEARKAFAFVVNQFPDHQKTLDSKYKLAVVLHRLGDKAQSKPILEAIVSDHKGTSTARFAQQYLKQHF</sequence>
<dbReference type="InterPro" id="IPR032519">
    <property type="entry name" value="YbgF_tri"/>
</dbReference>
<keyword evidence="2" id="KW-0802">TPR repeat</keyword>
<feature type="domain" description="YbgF trimerisation" evidence="4">
    <location>
        <begin position="54"/>
        <end position="112"/>
    </location>
</feature>
<dbReference type="InterPro" id="IPR011990">
    <property type="entry name" value="TPR-like_helical_dom_sf"/>
</dbReference>
<gene>
    <name evidence="1" type="primary">cpoB</name>
    <name evidence="5" type="ORF">RED65_05184</name>
</gene>
<dbReference type="Pfam" id="PF16331">
    <property type="entry name" value="TolA_bind_tri"/>
    <property type="match status" value="1"/>
</dbReference>
<keyword evidence="1" id="KW-0132">Cell division</keyword>
<evidence type="ECO:0000256" key="3">
    <source>
        <dbReference type="SAM" id="MobiDB-lite"/>
    </source>
</evidence>
<dbReference type="EMBL" id="AAQH01000013">
    <property type="protein sequence ID" value="EAT11753.1"/>
    <property type="molecule type" value="Genomic_DNA"/>
</dbReference>
<accession>Q1N0T0</accession>
<dbReference type="HAMAP" id="MF_02066">
    <property type="entry name" value="CpoB"/>
    <property type="match status" value="1"/>
</dbReference>
<proteinExistence type="inferred from homology"/>
<comment type="similarity">
    <text evidence="1">Belongs to the CpoB family.</text>
</comment>
<dbReference type="GO" id="GO:0043093">
    <property type="term" value="P:FtsZ-dependent cytokinesis"/>
    <property type="evidence" value="ECO:0007669"/>
    <property type="project" value="UniProtKB-UniRule"/>
</dbReference>
<feature type="repeat" description="TPR" evidence="2">
    <location>
        <begin position="162"/>
        <end position="195"/>
    </location>
</feature>
<feature type="compositionally biased region" description="Low complexity" evidence="3">
    <location>
        <begin position="27"/>
        <end position="38"/>
    </location>
</feature>
<dbReference type="PROSITE" id="PS50005">
    <property type="entry name" value="TPR"/>
    <property type="match status" value="1"/>
</dbReference>
<organism evidence="5 6">
    <name type="scientific">Bermanella marisrubri</name>
    <dbReference type="NCBI Taxonomy" id="207949"/>
    <lineage>
        <taxon>Bacteria</taxon>
        <taxon>Pseudomonadati</taxon>
        <taxon>Pseudomonadota</taxon>
        <taxon>Gammaproteobacteria</taxon>
        <taxon>Oceanospirillales</taxon>
        <taxon>Oceanospirillaceae</taxon>
        <taxon>Bermanella</taxon>
    </lineage>
</organism>
<dbReference type="Gene3D" id="1.20.5.110">
    <property type="match status" value="1"/>
</dbReference>
<evidence type="ECO:0000313" key="5">
    <source>
        <dbReference type="EMBL" id="EAT11753.1"/>
    </source>
</evidence>
<dbReference type="SUPFAM" id="SSF48452">
    <property type="entry name" value="TPR-like"/>
    <property type="match status" value="1"/>
</dbReference>
<dbReference type="Pfam" id="PF13432">
    <property type="entry name" value="TPR_16"/>
    <property type="match status" value="1"/>
</dbReference>
<reference evidence="5 6" key="1">
    <citation type="submission" date="2006-03" db="EMBL/GenBank/DDBJ databases">
        <authorList>
            <person name="Pinhassi J."/>
            <person name="Pedros-Alio C."/>
            <person name="Ferriera S."/>
            <person name="Johnson J."/>
            <person name="Kravitz S."/>
            <person name="Halpern A."/>
            <person name="Remington K."/>
            <person name="Beeson K."/>
            <person name="Tran B."/>
            <person name="Rogers Y.-H."/>
            <person name="Friedman R."/>
            <person name="Venter J.C."/>
        </authorList>
    </citation>
    <scope>NUCLEOTIDE SEQUENCE [LARGE SCALE GENOMIC DNA]</scope>
    <source>
        <strain evidence="5 6">RED65</strain>
    </source>
</reference>
<keyword evidence="1" id="KW-0732">Signal</keyword>
<evidence type="ECO:0000313" key="6">
    <source>
        <dbReference type="Proteomes" id="UP000004263"/>
    </source>
</evidence>
<comment type="caution">
    <text evidence="5">The sequence shown here is derived from an EMBL/GenBank/DDBJ whole genome shotgun (WGS) entry which is preliminary data.</text>
</comment>
<dbReference type="STRING" id="207949.RED65_05184"/>
<keyword evidence="1" id="KW-0574">Periplasm</keyword>
<dbReference type="NCBIfam" id="TIGR02795">
    <property type="entry name" value="tol_pal_ybgF"/>
    <property type="match status" value="1"/>
</dbReference>
<dbReference type="Pfam" id="PF13174">
    <property type="entry name" value="TPR_6"/>
    <property type="match status" value="1"/>
</dbReference>
<dbReference type="HOGENOM" id="CLU_044315_2_1_6"/>
<dbReference type="InterPro" id="IPR034706">
    <property type="entry name" value="CpoB"/>
</dbReference>
<dbReference type="Gene3D" id="1.25.40.10">
    <property type="entry name" value="Tetratricopeptide repeat domain"/>
    <property type="match status" value="1"/>
</dbReference>
<dbReference type="InterPro" id="IPR014162">
    <property type="entry name" value="CpoB_C"/>
</dbReference>
<dbReference type="GO" id="GO:0070206">
    <property type="term" value="P:protein trimerization"/>
    <property type="evidence" value="ECO:0007669"/>
    <property type="project" value="InterPro"/>
</dbReference>
<dbReference type="InterPro" id="IPR019734">
    <property type="entry name" value="TPR_rpt"/>
</dbReference>
<keyword evidence="1" id="KW-0131">Cell cycle</keyword>
<evidence type="ECO:0000256" key="1">
    <source>
        <dbReference type="HAMAP-Rule" id="MF_02066"/>
    </source>
</evidence>
<evidence type="ECO:0000256" key="2">
    <source>
        <dbReference type="PROSITE-ProRule" id="PRU00339"/>
    </source>
</evidence>
<name>Q1N0T0_9GAMM</name>